<keyword evidence="3" id="KW-1185">Reference proteome</keyword>
<proteinExistence type="predicted"/>
<feature type="transmembrane region" description="Helical" evidence="1">
    <location>
        <begin position="91"/>
        <end position="110"/>
    </location>
</feature>
<sequence length="155" mass="17572">MLFNILIGFVVPWLLGLAWFKKAPTIAILISPISAIVSTIINDIGYHVDFWDFTPKIEDDETISALPFDIGLYPLAACVGIYWIDFKKKHPLGVLIVLSFILTCLEYIVYLLGKLEYNHGWTIGWTFVSYFIAVTSVYGFYALARKHGVNFTSIK</sequence>
<protein>
    <submittedName>
        <fullName evidence="2">Uncharacterized protein</fullName>
    </submittedName>
</protein>
<comment type="caution">
    <text evidence="2">The sequence shown here is derived from an EMBL/GenBank/DDBJ whole genome shotgun (WGS) entry which is preliminary data.</text>
</comment>
<dbReference type="Proteomes" id="UP000078454">
    <property type="component" value="Unassembled WGS sequence"/>
</dbReference>
<keyword evidence="1" id="KW-0812">Transmembrane</keyword>
<dbReference type="AlphaFoldDB" id="A0A198A9H0"/>
<feature type="transmembrane region" description="Helical" evidence="1">
    <location>
        <begin position="122"/>
        <end position="144"/>
    </location>
</feature>
<reference evidence="2 3" key="1">
    <citation type="submission" date="2016-05" db="EMBL/GenBank/DDBJ databases">
        <title>Paenibacillus sp. 1ZS3-15 nov., isolated from the rhizosphere soil.</title>
        <authorList>
            <person name="Zhang X.X."/>
            <person name="Zhang J."/>
        </authorList>
    </citation>
    <scope>NUCLEOTIDE SEQUENCE [LARGE SCALE GENOMIC DNA]</scope>
    <source>
        <strain evidence="2 3">1ZS3-15</strain>
    </source>
</reference>
<gene>
    <name evidence="2" type="ORF">A8708_14700</name>
</gene>
<evidence type="ECO:0000313" key="2">
    <source>
        <dbReference type="EMBL" id="OAS17755.1"/>
    </source>
</evidence>
<dbReference type="EMBL" id="LYPB01000070">
    <property type="protein sequence ID" value="OAS17755.1"/>
    <property type="molecule type" value="Genomic_DNA"/>
</dbReference>
<accession>A0A198A9H0</accession>
<dbReference type="NCBIfam" id="NF041644">
    <property type="entry name" value="CBO0543_fam"/>
    <property type="match status" value="1"/>
</dbReference>
<keyword evidence="1" id="KW-0472">Membrane</keyword>
<keyword evidence="1" id="KW-1133">Transmembrane helix</keyword>
<organism evidence="2 3">
    <name type="scientific">Paenibacillus oryzisoli</name>
    <dbReference type="NCBI Taxonomy" id="1850517"/>
    <lineage>
        <taxon>Bacteria</taxon>
        <taxon>Bacillati</taxon>
        <taxon>Bacillota</taxon>
        <taxon>Bacilli</taxon>
        <taxon>Bacillales</taxon>
        <taxon>Paenibacillaceae</taxon>
        <taxon>Paenibacillus</taxon>
    </lineage>
</organism>
<evidence type="ECO:0000256" key="1">
    <source>
        <dbReference type="SAM" id="Phobius"/>
    </source>
</evidence>
<feature type="transmembrane region" description="Helical" evidence="1">
    <location>
        <begin position="63"/>
        <end position="84"/>
    </location>
</feature>
<dbReference type="InterPro" id="IPR048147">
    <property type="entry name" value="CBO0543-like"/>
</dbReference>
<name>A0A198A9H0_9BACL</name>
<evidence type="ECO:0000313" key="3">
    <source>
        <dbReference type="Proteomes" id="UP000078454"/>
    </source>
</evidence>